<evidence type="ECO:0000256" key="1">
    <source>
        <dbReference type="SAM" id="Phobius"/>
    </source>
</evidence>
<reference evidence="2 3" key="2">
    <citation type="submission" date="2017-10" db="EMBL/GenBank/DDBJ databases">
        <title>Extensive intraspecific genome diversity in a model arbuscular mycorrhizal fungus.</title>
        <authorList>
            <person name="Chen E.C.H."/>
            <person name="Morin E."/>
            <person name="Baudet D."/>
            <person name="Noel J."/>
            <person name="Ndikumana S."/>
            <person name="Charron P."/>
            <person name="St-Onge C."/>
            <person name="Giorgi J."/>
            <person name="Grigoriev I.V."/>
            <person name="Roux C."/>
            <person name="Martin F.M."/>
            <person name="Corradi N."/>
        </authorList>
    </citation>
    <scope>NUCLEOTIDE SEQUENCE [LARGE SCALE GENOMIC DNA]</scope>
    <source>
        <strain evidence="2 3">C2</strain>
    </source>
</reference>
<organism evidence="2 3">
    <name type="scientific">Rhizophagus irregularis</name>
    <dbReference type="NCBI Taxonomy" id="588596"/>
    <lineage>
        <taxon>Eukaryota</taxon>
        <taxon>Fungi</taxon>
        <taxon>Fungi incertae sedis</taxon>
        <taxon>Mucoromycota</taxon>
        <taxon>Glomeromycotina</taxon>
        <taxon>Glomeromycetes</taxon>
        <taxon>Glomerales</taxon>
        <taxon>Glomeraceae</taxon>
        <taxon>Rhizophagus</taxon>
    </lineage>
</organism>
<sequence>MLTKITKSICIRSFRVMWFRVPEWVGTLLYLQTTFSILFAIKKLKNLTTI</sequence>
<keyword evidence="1" id="KW-0472">Membrane</keyword>
<feature type="transmembrane region" description="Helical" evidence="1">
    <location>
        <begin position="21"/>
        <end position="41"/>
    </location>
</feature>
<protein>
    <submittedName>
        <fullName evidence="2">Uncharacterized protein</fullName>
    </submittedName>
</protein>
<keyword evidence="1" id="KW-0812">Transmembrane</keyword>
<dbReference type="EMBL" id="LLXL01000236">
    <property type="protein sequence ID" value="PKK75560.1"/>
    <property type="molecule type" value="Genomic_DNA"/>
</dbReference>
<evidence type="ECO:0000313" key="3">
    <source>
        <dbReference type="Proteomes" id="UP000233469"/>
    </source>
</evidence>
<gene>
    <name evidence="2" type="ORF">RhiirC2_228287</name>
</gene>
<comment type="caution">
    <text evidence="2">The sequence shown here is derived from an EMBL/GenBank/DDBJ whole genome shotgun (WGS) entry which is preliminary data.</text>
</comment>
<evidence type="ECO:0000313" key="2">
    <source>
        <dbReference type="EMBL" id="PKK75560.1"/>
    </source>
</evidence>
<reference evidence="2 3" key="1">
    <citation type="submission" date="2016-04" db="EMBL/GenBank/DDBJ databases">
        <title>Genome analyses suggest a sexual origin of heterokaryosis in a supposedly ancient asexual fungus.</title>
        <authorList>
            <person name="Ropars J."/>
            <person name="Sedzielewska K."/>
            <person name="Noel J."/>
            <person name="Charron P."/>
            <person name="Farinelli L."/>
            <person name="Marton T."/>
            <person name="Kruger M."/>
            <person name="Pelin A."/>
            <person name="Brachmann A."/>
            <person name="Corradi N."/>
        </authorList>
    </citation>
    <scope>NUCLEOTIDE SEQUENCE [LARGE SCALE GENOMIC DNA]</scope>
    <source>
        <strain evidence="2 3">C2</strain>
    </source>
</reference>
<proteinExistence type="predicted"/>
<dbReference type="AlphaFoldDB" id="A0A2N1NNV9"/>
<accession>A0A2N1NNV9</accession>
<dbReference type="Proteomes" id="UP000233469">
    <property type="component" value="Unassembled WGS sequence"/>
</dbReference>
<name>A0A2N1NNV9_9GLOM</name>
<keyword evidence="1" id="KW-1133">Transmembrane helix</keyword>